<name>A0AA40CVX5_9PEZI</name>
<comment type="caution">
    <text evidence="2">The sequence shown here is derived from an EMBL/GenBank/DDBJ whole genome shotgun (WGS) entry which is preliminary data.</text>
</comment>
<dbReference type="EMBL" id="JAULSV010000002">
    <property type="protein sequence ID" value="KAK0651154.1"/>
    <property type="molecule type" value="Genomic_DNA"/>
</dbReference>
<accession>A0AA40CVX5</accession>
<gene>
    <name evidence="2" type="ORF">B0T16DRAFT_403239</name>
</gene>
<organism evidence="2 3">
    <name type="scientific">Cercophora newfieldiana</name>
    <dbReference type="NCBI Taxonomy" id="92897"/>
    <lineage>
        <taxon>Eukaryota</taxon>
        <taxon>Fungi</taxon>
        <taxon>Dikarya</taxon>
        <taxon>Ascomycota</taxon>
        <taxon>Pezizomycotina</taxon>
        <taxon>Sordariomycetes</taxon>
        <taxon>Sordariomycetidae</taxon>
        <taxon>Sordariales</taxon>
        <taxon>Lasiosphaeriaceae</taxon>
        <taxon>Cercophora</taxon>
    </lineage>
</organism>
<feature type="region of interest" description="Disordered" evidence="1">
    <location>
        <begin position="959"/>
        <end position="989"/>
    </location>
</feature>
<feature type="region of interest" description="Disordered" evidence="1">
    <location>
        <begin position="376"/>
        <end position="404"/>
    </location>
</feature>
<reference evidence="2" key="1">
    <citation type="submission" date="2023-06" db="EMBL/GenBank/DDBJ databases">
        <title>Genome-scale phylogeny and comparative genomics of the fungal order Sordariales.</title>
        <authorList>
            <consortium name="Lawrence Berkeley National Laboratory"/>
            <person name="Hensen N."/>
            <person name="Bonometti L."/>
            <person name="Westerberg I."/>
            <person name="Brannstrom I.O."/>
            <person name="Guillou S."/>
            <person name="Cros-Aarteil S."/>
            <person name="Calhoun S."/>
            <person name="Haridas S."/>
            <person name="Kuo A."/>
            <person name="Mondo S."/>
            <person name="Pangilinan J."/>
            <person name="Riley R."/>
            <person name="Labutti K."/>
            <person name="Andreopoulos B."/>
            <person name="Lipzen A."/>
            <person name="Chen C."/>
            <person name="Yanf M."/>
            <person name="Daum C."/>
            <person name="Ng V."/>
            <person name="Clum A."/>
            <person name="Steindorff A."/>
            <person name="Ohm R."/>
            <person name="Martin F."/>
            <person name="Silar P."/>
            <person name="Natvig D."/>
            <person name="Lalanne C."/>
            <person name="Gautier V."/>
            <person name="Ament-Velasquez S.L."/>
            <person name="Kruys A."/>
            <person name="Hutchinson M.I."/>
            <person name="Powell A.J."/>
            <person name="Barry K."/>
            <person name="Miller A.N."/>
            <person name="Grigoriev I.V."/>
            <person name="Debuchy R."/>
            <person name="Gladieux P."/>
            <person name="Thoren M.H."/>
            <person name="Johannesson H."/>
        </authorList>
    </citation>
    <scope>NUCLEOTIDE SEQUENCE</scope>
    <source>
        <strain evidence="2">SMH2532-1</strain>
    </source>
</reference>
<feature type="compositionally biased region" description="Low complexity" evidence="1">
    <location>
        <begin position="47"/>
        <end position="59"/>
    </location>
</feature>
<sequence length="1053" mass="115872">MATSTLSSTRYPIADRQDENLGDFAASEKWERSPAYYPANSDIQPNSDGSDGDPTPDSTFSAPEHEPSSSRRSTPASSVCGQECKEAEPGVPQSSPSSETETRPPPGKILGLSSILTRFRSPRERTELSHATHPEPPPLAVCGGAVVLPIPSRGKMYHFKGGLFVGFPDQVPSPSQQAERFEKEISPRFWTDASEFQRKLARTRLGFRYPPSISLELRMSGYASSRQSRTVELAPRIWLLYDHNRWKKDVRKFVQELEWLDHAGFGPVEIQKGSPKLATLSPPLFVEGLPMHPRQGFALSGELCLYLHTEARPDTSAIGRLCCASVAKNGTVCGQRISRIGGLVCIDSQRKLAVTTAHGMFDLAWDVLLNFESDAEGDLDSPGSSPTSDYCDSDDSSDFGDTTWDEPTWPAIPSSFNSEEARQWEPVEILGATSFLGSASLDPEFALNGLREVEPHRQDTDFSLWRIPGADGFVNGYLPFNQPIRVWLQDDSPPSFVMQSADPVDLKLLLSPKRSLQVQLLPGKSQFMVRGVLFTGRRIRTTAPLGAGYSGSWLTYGTSLVGMLIASYENEPYAHLIPSDILFANIRNAIPKSTSVGISMPVDDLILEQSVPAGLQSGRTNVYGPSQPLNNSSTPCIAQEPSNTVTLDQDQEPSLMTFTQGRHQETGQLTKLMSEETRRGAWPKTPLKMTAAKFSEVQARLATVFPKVEKVAKALRIWYSLTNDTIRARKFLRFKLHIASQQKTPKELQSLKDYPSITVEDLDKGYQLLESIAKDLAVRFPSFLKSNGTAQRWSQESRGPIGQLQPPIPLTLANGSERVESNGRSPGRKRPSGLELASLQKRTKNEPPPHDQNAHETSVAVDNPTEVADNPTPSRYHNMVFGTADNHRWPKLNSSTALAVSNSAKPANMAAPLSQKLEDTMEDPWANSTIDPHSLFASSSLLKPFGAGFLGVFTTYRSSTPNDTPESSKDSGASEPNSDISEGSNLDIDPGWQQLDDDGLVLFDMSGFTMDTFNPLDEDFMGAKSFEFSSLDDIPNDSSKPFQFDSSLYFMDV</sequence>
<keyword evidence="3" id="KW-1185">Reference proteome</keyword>
<dbReference type="Proteomes" id="UP001174936">
    <property type="component" value="Unassembled WGS sequence"/>
</dbReference>
<protein>
    <submittedName>
        <fullName evidence="2">Uncharacterized protein</fullName>
    </submittedName>
</protein>
<evidence type="ECO:0000256" key="1">
    <source>
        <dbReference type="SAM" id="MobiDB-lite"/>
    </source>
</evidence>
<evidence type="ECO:0000313" key="3">
    <source>
        <dbReference type="Proteomes" id="UP001174936"/>
    </source>
</evidence>
<proteinExistence type="predicted"/>
<feature type="compositionally biased region" description="Polar residues" evidence="1">
    <location>
        <begin position="959"/>
        <end position="984"/>
    </location>
</feature>
<feature type="region of interest" description="Disordered" evidence="1">
    <location>
        <begin position="1"/>
        <end position="114"/>
    </location>
</feature>
<feature type="region of interest" description="Disordered" evidence="1">
    <location>
        <begin position="791"/>
        <end position="879"/>
    </location>
</feature>
<feature type="compositionally biased region" description="Polar residues" evidence="1">
    <location>
        <begin position="1"/>
        <end position="10"/>
    </location>
</feature>
<feature type="compositionally biased region" description="Basic and acidic residues" evidence="1">
    <location>
        <begin position="843"/>
        <end position="854"/>
    </location>
</feature>
<dbReference type="AlphaFoldDB" id="A0AA40CVX5"/>
<evidence type="ECO:0000313" key="2">
    <source>
        <dbReference type="EMBL" id="KAK0651154.1"/>
    </source>
</evidence>